<dbReference type="InterPro" id="IPR035923">
    <property type="entry name" value="TT1751-like_sf"/>
</dbReference>
<dbReference type="AlphaFoldDB" id="A0A238KSN6"/>
<keyword evidence="1" id="KW-0732">Signal</keyword>
<dbReference type="Gene3D" id="3.30.310.70">
    <property type="entry name" value="TT1751-like domain"/>
    <property type="match status" value="2"/>
</dbReference>
<dbReference type="Proteomes" id="UP000220836">
    <property type="component" value="Unassembled WGS sequence"/>
</dbReference>
<proteinExistence type="predicted"/>
<dbReference type="Pfam" id="PF03625">
    <property type="entry name" value="DUF302"/>
    <property type="match status" value="2"/>
</dbReference>
<dbReference type="SUPFAM" id="SSF103247">
    <property type="entry name" value="TT1751-like"/>
    <property type="match status" value="2"/>
</dbReference>
<protein>
    <recommendedName>
        <fullName evidence="2">DUF302 domain-containing protein</fullName>
    </recommendedName>
</protein>
<sequence>MKHKWFSVLACVAVVGAGISANAGDTQQAAVDHSFEEVRVAVSAASLAEILQIDHARLAAAEGVEMPPARVQLFSDPALNAAILRENIRAGLDLPFRVLSFEEKGTPTVSYTSSAFLAQRHNLSASAPLADFDARLHDVFSQVKEVSAQKVATDDIVPDFAILEIRSNYGVEETVSRLKKVVTAQSDTIWFGEIDFQAEAEDYDVSLVPAQLLLFGGPAPGGVAMAAFPAIGLDAFCQKLLVYQGRDGKAVVIYNDIAALAQLHYGQSIEPHDLLNKRLTATFAEAVK</sequence>
<dbReference type="EMBL" id="FXYH01000012">
    <property type="protein sequence ID" value="SMX45864.1"/>
    <property type="molecule type" value="Genomic_DNA"/>
</dbReference>
<feature type="domain" description="DUF302" evidence="2">
    <location>
        <begin position="53"/>
        <end position="112"/>
    </location>
</feature>
<reference evidence="3 4" key="1">
    <citation type="submission" date="2017-05" db="EMBL/GenBank/DDBJ databases">
        <authorList>
            <person name="Song R."/>
            <person name="Chenine A.L."/>
            <person name="Ruprecht R.M."/>
        </authorList>
    </citation>
    <scope>NUCLEOTIDE SEQUENCE [LARGE SCALE GENOMIC DNA]</scope>
    <source>
        <strain evidence="3 4">CECT 8663</strain>
    </source>
</reference>
<feature type="domain" description="DUF302" evidence="2">
    <location>
        <begin position="194"/>
        <end position="256"/>
    </location>
</feature>
<evidence type="ECO:0000313" key="4">
    <source>
        <dbReference type="Proteomes" id="UP000220836"/>
    </source>
</evidence>
<organism evidence="3 4">
    <name type="scientific">Pelagimonas varians</name>
    <dbReference type="NCBI Taxonomy" id="696760"/>
    <lineage>
        <taxon>Bacteria</taxon>
        <taxon>Pseudomonadati</taxon>
        <taxon>Pseudomonadota</taxon>
        <taxon>Alphaproteobacteria</taxon>
        <taxon>Rhodobacterales</taxon>
        <taxon>Roseobacteraceae</taxon>
        <taxon>Pelagimonas</taxon>
    </lineage>
</organism>
<dbReference type="InterPro" id="IPR005180">
    <property type="entry name" value="DUF302"/>
</dbReference>
<dbReference type="PANTHER" id="PTHR38342">
    <property type="entry name" value="SLR5037 PROTEIN"/>
    <property type="match status" value="1"/>
</dbReference>
<dbReference type="OrthoDB" id="9799367at2"/>
<evidence type="ECO:0000259" key="2">
    <source>
        <dbReference type="Pfam" id="PF03625"/>
    </source>
</evidence>
<feature type="chain" id="PRO_5013348452" description="DUF302 domain-containing protein" evidence="1">
    <location>
        <begin position="24"/>
        <end position="288"/>
    </location>
</feature>
<dbReference type="CDD" id="cd14797">
    <property type="entry name" value="DUF302"/>
    <property type="match status" value="2"/>
</dbReference>
<evidence type="ECO:0000256" key="1">
    <source>
        <dbReference type="SAM" id="SignalP"/>
    </source>
</evidence>
<dbReference type="PANTHER" id="PTHR38342:SF2">
    <property type="entry name" value="INNER MEMBRANE OR EXPORTED"/>
    <property type="match status" value="1"/>
</dbReference>
<name>A0A238KSN6_9RHOB</name>
<feature type="signal peptide" evidence="1">
    <location>
        <begin position="1"/>
        <end position="23"/>
    </location>
</feature>
<evidence type="ECO:0000313" key="3">
    <source>
        <dbReference type="EMBL" id="SMX45864.1"/>
    </source>
</evidence>
<gene>
    <name evidence="3" type="ORF">PEV8663_03133</name>
</gene>
<dbReference type="RefSeq" id="WP_097805681.1">
    <property type="nucleotide sequence ID" value="NZ_FXYH01000012.1"/>
</dbReference>
<keyword evidence="4" id="KW-1185">Reference proteome</keyword>
<accession>A0A238KSN6</accession>